<sequence length="144" mass="15828">MAMPPITNSTENISKFECWQNWVVQGVKRIGLSSDLFCSCGTSRTDKHSFSVALAFAPVIYQDHVSAATLTPGEYRHFALSASSNSQVPSIVDHVHSIDITSNLTSLNSRPNTVLETLILWQLKLCQERESPVAVDGSPPWIPT</sequence>
<dbReference type="EMBL" id="KL197716">
    <property type="protein sequence ID" value="KDQ58899.1"/>
    <property type="molecule type" value="Genomic_DNA"/>
</dbReference>
<dbReference type="InParanoid" id="A0A067PVY8"/>
<dbReference type="HOGENOM" id="CLU_1796763_0_0_1"/>
<evidence type="ECO:0000313" key="2">
    <source>
        <dbReference type="Proteomes" id="UP000027265"/>
    </source>
</evidence>
<evidence type="ECO:0000313" key="1">
    <source>
        <dbReference type="EMBL" id="KDQ58899.1"/>
    </source>
</evidence>
<keyword evidence="2" id="KW-1185">Reference proteome</keyword>
<organism evidence="1 2">
    <name type="scientific">Jaapia argillacea MUCL 33604</name>
    <dbReference type="NCBI Taxonomy" id="933084"/>
    <lineage>
        <taxon>Eukaryota</taxon>
        <taxon>Fungi</taxon>
        <taxon>Dikarya</taxon>
        <taxon>Basidiomycota</taxon>
        <taxon>Agaricomycotina</taxon>
        <taxon>Agaricomycetes</taxon>
        <taxon>Agaricomycetidae</taxon>
        <taxon>Jaapiales</taxon>
        <taxon>Jaapiaceae</taxon>
        <taxon>Jaapia</taxon>
    </lineage>
</organism>
<proteinExistence type="predicted"/>
<reference evidence="2" key="1">
    <citation type="journal article" date="2014" name="Proc. Natl. Acad. Sci. U.S.A.">
        <title>Extensive sampling of basidiomycete genomes demonstrates inadequacy of the white-rot/brown-rot paradigm for wood decay fungi.</title>
        <authorList>
            <person name="Riley R."/>
            <person name="Salamov A.A."/>
            <person name="Brown D.W."/>
            <person name="Nagy L.G."/>
            <person name="Floudas D."/>
            <person name="Held B.W."/>
            <person name="Levasseur A."/>
            <person name="Lombard V."/>
            <person name="Morin E."/>
            <person name="Otillar R."/>
            <person name="Lindquist E.A."/>
            <person name="Sun H."/>
            <person name="LaButti K.M."/>
            <person name="Schmutz J."/>
            <person name="Jabbour D."/>
            <person name="Luo H."/>
            <person name="Baker S.E."/>
            <person name="Pisabarro A.G."/>
            <person name="Walton J.D."/>
            <person name="Blanchette R.A."/>
            <person name="Henrissat B."/>
            <person name="Martin F."/>
            <person name="Cullen D."/>
            <person name="Hibbett D.S."/>
            <person name="Grigoriev I.V."/>
        </authorList>
    </citation>
    <scope>NUCLEOTIDE SEQUENCE [LARGE SCALE GENOMIC DNA]</scope>
    <source>
        <strain evidence="2">MUCL 33604</strain>
    </source>
</reference>
<accession>A0A067PVY8</accession>
<dbReference type="AlphaFoldDB" id="A0A067PVY8"/>
<name>A0A067PVY8_9AGAM</name>
<protein>
    <submittedName>
        <fullName evidence="1">Uncharacterized protein</fullName>
    </submittedName>
</protein>
<dbReference type="Proteomes" id="UP000027265">
    <property type="component" value="Unassembled WGS sequence"/>
</dbReference>
<gene>
    <name evidence="1" type="ORF">JAAARDRAFT_192478</name>
</gene>